<name>A0A1B7NSR7_9EURO</name>
<evidence type="ECO:0000313" key="4">
    <source>
        <dbReference type="Proteomes" id="UP000091918"/>
    </source>
</evidence>
<dbReference type="Proteomes" id="UP000091918">
    <property type="component" value="Unassembled WGS sequence"/>
</dbReference>
<feature type="compositionally biased region" description="Polar residues" evidence="1">
    <location>
        <begin position="1"/>
        <end position="19"/>
    </location>
</feature>
<feature type="domain" description="DUF7924" evidence="2">
    <location>
        <begin position="201"/>
        <end position="454"/>
    </location>
</feature>
<evidence type="ECO:0000313" key="3">
    <source>
        <dbReference type="EMBL" id="OAX79687.1"/>
    </source>
</evidence>
<dbReference type="AlphaFoldDB" id="A0A1B7NSR7"/>
<gene>
    <name evidence="3" type="ORF">ACJ72_05991</name>
</gene>
<feature type="region of interest" description="Disordered" evidence="1">
    <location>
        <begin position="1"/>
        <end position="47"/>
    </location>
</feature>
<protein>
    <recommendedName>
        <fullName evidence="2">DUF7924 domain-containing protein</fullName>
    </recommendedName>
</protein>
<dbReference type="PANTHER" id="PTHR42470">
    <property type="entry name" value="VAST DOMAIN-CONTAINING PROTEIN"/>
    <property type="match status" value="1"/>
</dbReference>
<accession>A0A1B7NSR7</accession>
<evidence type="ECO:0000259" key="2">
    <source>
        <dbReference type="Pfam" id="PF25545"/>
    </source>
</evidence>
<sequence>MPYQCRQSNTHRGEQLSQHSVDRASKRQGTRSLQPRGSPPIGKCYSNLAPSDNLTRDHSCKGKFQDECVPQDSPRSKKRPQYIEDKYVEHWLSHDYQVPTACLIIDPMEYWYARPKLSSLSQTKSYTSLNETSEAGLCTGTTGTTSRMYSLKNFELFLQTKGIFMRDHSDGFKNESRLLCQELLQTDFTTPRDTVFDDSTFSSVFSKLRSKNKAGVVRIMSELIVPSADIAVCRGLVGFKHLVVSIDETWDSSISFGTAPTAAKLPLQRQQPLQPPPTLTPKTPRLFQLRQPKPDYAVGFSREAFTEEQLSNLEPFVGEVGDTSFFLGTASMLFPFLTSEVKGSAALETADRQNAHNMTVAIRGVVGLFRIVKREKELNGEILGFSISHNHRSVRIYAHYPIIDGERVAYYRHTLREFDITALDGRDRWASYKFTMGVYNNWVPSHFQRLCSAIDVIPHVGFEGAQQAEGRSEILQTTRGIATGLLRNN</sequence>
<proteinExistence type="predicted"/>
<comment type="caution">
    <text evidence="3">The sequence shown here is derived from an EMBL/GenBank/DDBJ whole genome shotgun (WGS) entry which is preliminary data.</text>
</comment>
<evidence type="ECO:0000256" key="1">
    <source>
        <dbReference type="SAM" id="MobiDB-lite"/>
    </source>
</evidence>
<dbReference type="STRING" id="1658172.A0A1B7NSR7"/>
<keyword evidence="4" id="KW-1185">Reference proteome</keyword>
<dbReference type="InterPro" id="IPR057684">
    <property type="entry name" value="DUF7924"/>
</dbReference>
<dbReference type="EMBL" id="LGUA01000931">
    <property type="protein sequence ID" value="OAX79687.1"/>
    <property type="molecule type" value="Genomic_DNA"/>
</dbReference>
<organism evidence="3 4">
    <name type="scientific">Emergomyces africanus</name>
    <dbReference type="NCBI Taxonomy" id="1955775"/>
    <lineage>
        <taxon>Eukaryota</taxon>
        <taxon>Fungi</taxon>
        <taxon>Dikarya</taxon>
        <taxon>Ascomycota</taxon>
        <taxon>Pezizomycotina</taxon>
        <taxon>Eurotiomycetes</taxon>
        <taxon>Eurotiomycetidae</taxon>
        <taxon>Onygenales</taxon>
        <taxon>Ajellomycetaceae</taxon>
        <taxon>Emergomyces</taxon>
    </lineage>
</organism>
<reference evidence="3 4" key="1">
    <citation type="submission" date="2015-07" db="EMBL/GenBank/DDBJ databases">
        <title>Emmonsia species relationships and genome sequence.</title>
        <authorList>
            <person name="Cuomo C.A."/>
            <person name="Schwartz I.S."/>
            <person name="Kenyon C."/>
            <person name="de Hoog G.S."/>
            <person name="Govender N.P."/>
            <person name="Botha A."/>
            <person name="Moreno L."/>
            <person name="de Vries M."/>
            <person name="Munoz J.F."/>
            <person name="Stielow J.B."/>
        </authorList>
    </citation>
    <scope>NUCLEOTIDE SEQUENCE [LARGE SCALE GENOMIC DNA]</scope>
    <source>
        <strain evidence="3 4">CBS 136260</strain>
    </source>
</reference>
<dbReference type="Pfam" id="PF25545">
    <property type="entry name" value="DUF7924"/>
    <property type="match status" value="1"/>
</dbReference>
<dbReference type="PANTHER" id="PTHR42470:SF2">
    <property type="match status" value="1"/>
</dbReference>
<dbReference type="OrthoDB" id="5400850at2759"/>